<comment type="cofactor">
    <cofactor evidence="1">
        <name>adenosylcob(III)alamin</name>
        <dbReference type="ChEBI" id="CHEBI:18408"/>
    </cofactor>
</comment>
<evidence type="ECO:0000256" key="4">
    <source>
        <dbReference type="ARBA" id="ARBA00023116"/>
    </source>
</evidence>
<dbReference type="InterPro" id="IPR050862">
    <property type="entry name" value="RdRp_reductase_class-2"/>
</dbReference>
<dbReference type="Pfam" id="PF02867">
    <property type="entry name" value="Ribonuc_red_lgC"/>
    <property type="match status" value="1"/>
</dbReference>
<feature type="domain" description="Ribonucleotide reductase large subunit C-terminal" evidence="8">
    <location>
        <begin position="88"/>
        <end position="168"/>
    </location>
</feature>
<dbReference type="GO" id="GO:0031419">
    <property type="term" value="F:cobalamin binding"/>
    <property type="evidence" value="ECO:0007669"/>
    <property type="project" value="UniProtKB-KW"/>
</dbReference>
<protein>
    <recommendedName>
        <fullName evidence="6">Ribonucleoside-diphosphate reductase</fullName>
        <ecNumber evidence="6">1.17.4.1</ecNumber>
    </recommendedName>
</protein>
<dbReference type="Pfam" id="PF00317">
    <property type="entry name" value="Ribonuc_red_lgN"/>
    <property type="match status" value="1"/>
</dbReference>
<evidence type="ECO:0000313" key="10">
    <source>
        <dbReference type="Proteomes" id="UP000318296"/>
    </source>
</evidence>
<evidence type="ECO:0000256" key="5">
    <source>
        <dbReference type="ARBA" id="ARBA00023285"/>
    </source>
</evidence>
<comment type="similarity">
    <text evidence="6">Belongs to the ribonucleoside diphosphate reductase large chain family.</text>
</comment>
<proteinExistence type="inferred from homology"/>
<dbReference type="AlphaFoldDB" id="A0A554LGU9"/>
<keyword evidence="5" id="KW-0170">Cobalt</keyword>
<dbReference type="InterPro" id="IPR000788">
    <property type="entry name" value="RNR_lg_C"/>
</dbReference>
<evidence type="ECO:0000259" key="8">
    <source>
        <dbReference type="Pfam" id="PF02867"/>
    </source>
</evidence>
<dbReference type="Gene3D" id="3.20.70.20">
    <property type="match status" value="1"/>
</dbReference>
<evidence type="ECO:0000259" key="7">
    <source>
        <dbReference type="Pfam" id="PF00317"/>
    </source>
</evidence>
<dbReference type="Proteomes" id="UP000318296">
    <property type="component" value="Unassembled WGS sequence"/>
</dbReference>
<dbReference type="PANTHER" id="PTHR43371">
    <property type="entry name" value="VITAMIN B12-DEPENDENT RIBONUCLEOTIDE REDUCTASE"/>
    <property type="match status" value="1"/>
</dbReference>
<dbReference type="EMBL" id="VMGH01000018">
    <property type="protein sequence ID" value="TSC92103.1"/>
    <property type="molecule type" value="Genomic_DNA"/>
</dbReference>
<comment type="catalytic activity">
    <reaction evidence="6">
        <text>a 2'-deoxyribonucleoside 5'-diphosphate + [thioredoxin]-disulfide + H2O = a ribonucleoside 5'-diphosphate + [thioredoxin]-dithiol</text>
        <dbReference type="Rhea" id="RHEA:23252"/>
        <dbReference type="Rhea" id="RHEA-COMP:10698"/>
        <dbReference type="Rhea" id="RHEA-COMP:10700"/>
        <dbReference type="ChEBI" id="CHEBI:15377"/>
        <dbReference type="ChEBI" id="CHEBI:29950"/>
        <dbReference type="ChEBI" id="CHEBI:50058"/>
        <dbReference type="ChEBI" id="CHEBI:57930"/>
        <dbReference type="ChEBI" id="CHEBI:73316"/>
        <dbReference type="EC" id="1.17.4.1"/>
    </reaction>
</comment>
<comment type="caution">
    <text evidence="9">The sequence shown here is derived from an EMBL/GenBank/DDBJ whole genome shotgun (WGS) entry which is preliminary data.</text>
</comment>
<evidence type="ECO:0000256" key="3">
    <source>
        <dbReference type="ARBA" id="ARBA00023002"/>
    </source>
</evidence>
<gene>
    <name evidence="9" type="ORF">CEN92_146</name>
</gene>
<evidence type="ECO:0000313" key="9">
    <source>
        <dbReference type="EMBL" id="TSC92103.1"/>
    </source>
</evidence>
<reference evidence="9 10" key="1">
    <citation type="submission" date="2017-07" db="EMBL/GenBank/DDBJ databases">
        <title>Mechanisms for carbon and nitrogen cycling indicate functional differentiation within the Candidate Phyla Radiation.</title>
        <authorList>
            <person name="Danczak R.E."/>
            <person name="Johnston M.D."/>
            <person name="Kenah C."/>
            <person name="Slattery M."/>
            <person name="Wrighton K.C."/>
            <person name="Wilkins M.J."/>
        </authorList>
    </citation>
    <scope>NUCLEOTIDE SEQUENCE [LARGE SCALE GENOMIC DNA]</scope>
    <source>
        <strain evidence="9">Licking1014_96</strain>
    </source>
</reference>
<keyword evidence="3 6" id="KW-0560">Oxidoreductase</keyword>
<evidence type="ECO:0000256" key="1">
    <source>
        <dbReference type="ARBA" id="ARBA00001922"/>
    </source>
</evidence>
<dbReference type="SUPFAM" id="SSF51998">
    <property type="entry name" value="PFL-like glycyl radical enzymes"/>
    <property type="match status" value="1"/>
</dbReference>
<dbReference type="UniPathway" id="UPA00326"/>
<dbReference type="PANTHER" id="PTHR43371:SF1">
    <property type="entry name" value="RIBONUCLEOSIDE-DIPHOSPHATE REDUCTASE"/>
    <property type="match status" value="1"/>
</dbReference>
<dbReference type="InterPro" id="IPR013509">
    <property type="entry name" value="RNR_lsu_N"/>
</dbReference>
<evidence type="ECO:0000256" key="6">
    <source>
        <dbReference type="RuleBase" id="RU003410"/>
    </source>
</evidence>
<comment type="function">
    <text evidence="6">Provides the precursors necessary for DNA synthesis. Catalyzes the biosynthesis of deoxyribonucleotides from the corresponding ribonucleotides.</text>
</comment>
<accession>A0A554LGU9</accession>
<organism evidence="9 10">
    <name type="scientific">Candidatus Berkelbacteria bacterium Licking1014_96</name>
    <dbReference type="NCBI Taxonomy" id="2017149"/>
    <lineage>
        <taxon>Bacteria</taxon>
        <taxon>Candidatus Berkelbacteria</taxon>
    </lineage>
</organism>
<feature type="non-terminal residue" evidence="9">
    <location>
        <position position="168"/>
    </location>
</feature>
<dbReference type="GO" id="GO:0005524">
    <property type="term" value="F:ATP binding"/>
    <property type="evidence" value="ECO:0007669"/>
    <property type="project" value="InterPro"/>
</dbReference>
<feature type="domain" description="Ribonucleotide reductase large subunit N-terminal" evidence="7">
    <location>
        <begin position="3"/>
        <end position="83"/>
    </location>
</feature>
<keyword evidence="2" id="KW-0846">Cobalamin</keyword>
<dbReference type="GO" id="GO:0009263">
    <property type="term" value="P:deoxyribonucleotide biosynthetic process"/>
    <property type="evidence" value="ECO:0007669"/>
    <property type="project" value="UniProtKB-KW"/>
</dbReference>
<dbReference type="EC" id="1.17.4.1" evidence="6"/>
<keyword evidence="4 6" id="KW-0215">Deoxyribonucleotide synthesis</keyword>
<name>A0A554LGU9_9BACT</name>
<evidence type="ECO:0000256" key="2">
    <source>
        <dbReference type="ARBA" id="ARBA00022628"/>
    </source>
</evidence>
<sequence>MANLSDNAIKVLEKRYLLKDDEGKVIETPLDMFERVANHLVKAEDYYQTPKKHKEKIRDAFLEVMTNLEYLPNSPTFTGAGTRVGQLSACFVLPIEDDMESILKTQMQMGMVHKSGGGTGFSFSRLRPANDYVRSTGGVSCGPLGFMQMYNDTTEQIKQGGTRRGANM</sequence>
<dbReference type="GO" id="GO:0004748">
    <property type="term" value="F:ribonucleoside-diphosphate reductase activity, thioredoxin disulfide as acceptor"/>
    <property type="evidence" value="ECO:0007669"/>
    <property type="project" value="UniProtKB-EC"/>
</dbReference>